<evidence type="ECO:0000256" key="3">
    <source>
        <dbReference type="ARBA" id="ARBA00022553"/>
    </source>
</evidence>
<dbReference type="Gene3D" id="1.10.1200.10">
    <property type="entry name" value="ACP-like"/>
    <property type="match status" value="2"/>
</dbReference>
<dbReference type="OrthoDB" id="416786at2759"/>
<dbReference type="CDD" id="cd19542">
    <property type="entry name" value="CT_NRPS-like"/>
    <property type="match status" value="1"/>
</dbReference>
<evidence type="ECO:0000256" key="2">
    <source>
        <dbReference type="ARBA" id="ARBA00022450"/>
    </source>
</evidence>
<dbReference type="STRING" id="1448308.A0A2T2N596"/>
<organism evidence="8 9">
    <name type="scientific">Corynespora cassiicola Philippines</name>
    <dbReference type="NCBI Taxonomy" id="1448308"/>
    <lineage>
        <taxon>Eukaryota</taxon>
        <taxon>Fungi</taxon>
        <taxon>Dikarya</taxon>
        <taxon>Ascomycota</taxon>
        <taxon>Pezizomycotina</taxon>
        <taxon>Dothideomycetes</taxon>
        <taxon>Pleosporomycetidae</taxon>
        <taxon>Pleosporales</taxon>
        <taxon>Corynesporascaceae</taxon>
        <taxon>Corynespora</taxon>
    </lineage>
</organism>
<dbReference type="Pfam" id="PF00501">
    <property type="entry name" value="AMP-binding"/>
    <property type="match status" value="2"/>
</dbReference>
<keyword evidence="3" id="KW-0597">Phosphoprotein</keyword>
<dbReference type="InterPro" id="IPR020845">
    <property type="entry name" value="AMP-binding_CS"/>
</dbReference>
<dbReference type="InterPro" id="IPR001242">
    <property type="entry name" value="Condensation_dom"/>
</dbReference>
<proteinExistence type="inferred from homology"/>
<evidence type="ECO:0000256" key="1">
    <source>
        <dbReference type="ARBA" id="ARBA00004685"/>
    </source>
</evidence>
<dbReference type="PROSITE" id="PS50075">
    <property type="entry name" value="CARRIER"/>
    <property type="match status" value="2"/>
</dbReference>
<keyword evidence="2" id="KW-0596">Phosphopantetheine</keyword>
<dbReference type="GO" id="GO:0043041">
    <property type="term" value="P:amino acid activation for nonribosomal peptide biosynthetic process"/>
    <property type="evidence" value="ECO:0007669"/>
    <property type="project" value="TreeGrafter"/>
</dbReference>
<keyword evidence="6" id="KW-0175">Coiled coil</keyword>
<dbReference type="FunFam" id="3.30.559.30:FF:000002">
    <property type="entry name" value="Nonribosomal peptide synthase Pes1"/>
    <property type="match status" value="1"/>
</dbReference>
<evidence type="ECO:0000256" key="5">
    <source>
        <dbReference type="ARBA" id="ARBA00029454"/>
    </source>
</evidence>
<evidence type="ECO:0000256" key="6">
    <source>
        <dbReference type="SAM" id="Coils"/>
    </source>
</evidence>
<dbReference type="Proteomes" id="UP000240883">
    <property type="component" value="Unassembled WGS sequence"/>
</dbReference>
<dbReference type="Gene3D" id="3.30.559.30">
    <property type="entry name" value="Nonribosomal peptide synthetase, condensation domain"/>
    <property type="match status" value="4"/>
</dbReference>
<dbReference type="CDD" id="cd05918">
    <property type="entry name" value="A_NRPS_SidN3_like"/>
    <property type="match status" value="2"/>
</dbReference>
<dbReference type="InterPro" id="IPR045851">
    <property type="entry name" value="AMP-bd_C_sf"/>
</dbReference>
<dbReference type="InterPro" id="IPR042099">
    <property type="entry name" value="ANL_N_sf"/>
</dbReference>
<sequence length="2958" mass="329302">MEGYLHPDTIAITLYYRRGYISREVAEEVCTVLCWAADFFIESAAPLDSLKGTVGGTESVITLPIRFCKYLTGNHPSDVKGFWNRYLSGVEGLSSKTRQYESADGPKRDEVTLHMPPELEHEFSLESIAQVAWAVFLAQENESDEVFFGITAKRNRSTPRPVPGLDGSKAAFLPCRMKLPPQATVGDLLKSFQQLEKVLGSNESPGLHWLRQIHPSADCFTTAIILQSDNLCDNSSMETIVRLETSEDRHVFHLTSYRNAPVQRISQRFIHILRQLCRKENLNTTWSAVIGICEEENEEIQSWNSSILPTSDQTVHNLFSFQVRKRPEATAICAWDGSLTYRQLDKYSTWLAFHLLDQNIQPGSILVLCFEKSLLMPISMLAVAKAGITGLSVDPNQPESRLANVVSESKAAAILCSGAHRDLSGRLGTGKVLFVGLDTVSGAQQDGPRSLPTVPSSAILYAVFTSGSTGRPKGILVSHRSYSAAAVCQHEPFGFNQETRVLDFSSYAFDAAWFNLMHTVTSGGCLCVPSTVDLRNDLEGCISRFGVSLAFLTPTVCRGIDRRAFFSLKRLLLGGEMIVPSDIALIGGDCIITLVYGPSECTPMTMFHNPENPADIALGHGIGVKTWIVSPDNVQQLCPIGVIGELCLEGSLLGDGYLGDKTKTEQAFIKGLSWHPDSQAQVYRTGDLVKYIGDELGTIVCIGRKDTQVKLRGQRVELGEVEQHIHDAILASTQGCQEKPILQIAAEVVRSEETKNVVLVAFVSLKTEEEQSEADYQKAVRQLTADVSVRLEQQVPSYMIPVSYIPLPSIPTTITGKTDRVHLRATGARLWREFTTQNDQIETESSASEDPTERMLQQIWSEVLNLPIGTVPTTKGFTSLGGDSITAMQVVSRCRKQGVALTVADILLARTIRSLAPRCCSLPSTQQDFREDDDSTFVVAYEQNEESFELSPIQQRFFQIFPDGEDHFNQCFILEVDTSVSKHELQEALRAILDRHSMLRARYHRSSQGVWSQHVTPSQPWDMAEYTVSRLSEAFSVAQEMQKQLSIVDGPVFSAVYFTVTDHKPLLLLSAHHLVIDLVSWRIVWRDLEDFIKHKRLLSVHGTSFRRWCKEQNRKSRDFVPDSVLPFVIPTPNILFWGCSSEDQVRSNAIDSTMTLDSESSKLLMGGSNDAMRTEPLDIILGALAYSFGKSFPERSIPTMFLEGHGREALGHRVLDVSDTVGWFTTIHPLALATKADNTVIDAVCLAKDARRLVPGKGQPYFASRFYSEKCMEAFKEHDAIELLINFAGSYQQLESDTGLFKLVPFLKDEEAIDIVAPSSPRLSLIELSMMIRNSQLELTMTVNKHMLYQDRLSMWQARFLETIRDAATALSCFPAKLTGSDVPLLSLTEAALWYLNDVQLPAMGVSPKEVIDAYPASPLQEGVLLSADQGLSTYDTFWIWKCLPQNGEEKVKMAQLAEAWRSVVRKHSILSTVFAPAPGGEGFIQLVLSEPEIKVTCLEVDDQDPEDVLYQLQRPLWVSQGLPRHLFTIYQCGTKTACRLDINHALIDGGSLMPLVEDLQMAYTGVHFTAAPRFGEMIKYLTRSNRKKHVDWWARYLHGVKPCEVHSVFNRPVKGVSHDNERFRYLEVSRESTAGVYDFCKRVGITRSVFLQAAWAMVLSYLTDASDVCFGYLTSGRDAPIQHVDRMIGPLANMLISKIELDEPVSAVLQQISDDSSQHLLHQHVSLARIQHTIGLKAGQRLFNTAMTLRESDRFGENDAHSKVSFEYHNHQDPHEFVLLLSARINANDLDVSVQLPQDLLDAKTAEKLVSALSSAIYVLLSSDTPSCPSVDGQQNEETLFTTFKRRMVDSASQRDLNLIWSWNTPLPEPIQRCVHDEIRAVALRNWNQPAVCAWDGDLSYGQLEEMSIRVANDLRAQGIGCGNIVPVCFEKSMWMPIAALGVMKAGAAVVALDVTLPEKRLQDIIKQIQSDIILSSVAQRHLAGRLGATKVHVLPNNDQQSGDSAKMDCTVKSSPEDLLYIVFTSGSTGTPKGTMLTHAHVCSMLHYQSEVLGLTSASRVYNFASYAFDVAWDDFFFALTSGGCLCIPSEEDRKNDIEASMAVLRANYAHITPTILRHINWTKAASICVVNLSGEPVSPTDRSILSHQTKVVNVYGPAETNIVTVQDLDKLTTQEVSIGKGFGACTWIVDLQNTDVLVPIGEIGELWVEGPLSGLEYLVETTDSRKAWVDDPIWLAQGTKGFPGRSGRLYRTGDLVRYTEDGSIIYCGRADRQIKINGQRVELGEIEVALQTVIKELGHDWRVAVEIAQPLESDLPVIMAFIAPVNANFDEKELRSHIMQEANLLRKQLGSVLPQFMVPRAFVPLTVLPLTPTGKVNLRELQAYGSSKSIREWTSDEQSSIETGPAVKESEKAIVRLCEEVLQFPETISISMGDNFFCLGGDSIFAMRLVSKARESGYSLTVRDIFQNPVIADLAKIARLQQSANELETTLVADELLDNDKLRANAASICNIREEQIVDILPCTPLQRNVASWAIHQPKGQFRTTHQLEVKQNIDIHMFKQCWDMVAKRNPIMRTRVVDLPGRGYTQIVVDETPEWIQRSTVEECQQELVSRQMLQGERFVNFALAQDSMENSVCFLWDLHWAAYDGWSLRLLLAEAENLYHGRAPDPLNDMRVLTNSLCHHDSTKVESYWTGQFSSLTAASLEFPRASPNSTSIGDHDCSTLLSGFGSQSTGFTATTLIRAGLAIVLARHLRTDRVVFGATVTGRQGATAGLDRVAGPLFATLPVCVSVDSDNADTHDLLEKIQLQTSDMIPFEQTDLEYYRHLISGAGIACDFKVLLVVQSHIPRHDPRNRNPELESIFTDGLKAGKDALVELGWRSGRRLPMLVECQLQETGDLMLRLRVDSETVDRNQFESLLQQLKREIWSLSKADSSMRLLRTSSGPTVGGQFARAEKEH</sequence>
<evidence type="ECO:0000259" key="7">
    <source>
        <dbReference type="PROSITE" id="PS50075"/>
    </source>
</evidence>
<dbReference type="InterPro" id="IPR020806">
    <property type="entry name" value="PKS_PP-bd"/>
</dbReference>
<dbReference type="PROSITE" id="PS00455">
    <property type="entry name" value="AMP_BINDING"/>
    <property type="match status" value="1"/>
</dbReference>
<dbReference type="GO" id="GO:0044550">
    <property type="term" value="P:secondary metabolite biosynthetic process"/>
    <property type="evidence" value="ECO:0007669"/>
    <property type="project" value="TreeGrafter"/>
</dbReference>
<protein>
    <submittedName>
        <fullName evidence="8">Nonribosomal peptide synthetase 8</fullName>
    </submittedName>
</protein>
<dbReference type="CDD" id="cd19545">
    <property type="entry name" value="FUM14_C_NRPS-like"/>
    <property type="match status" value="1"/>
</dbReference>
<dbReference type="GO" id="GO:0005737">
    <property type="term" value="C:cytoplasm"/>
    <property type="evidence" value="ECO:0007669"/>
    <property type="project" value="TreeGrafter"/>
</dbReference>
<dbReference type="EMBL" id="KZ678148">
    <property type="protein sequence ID" value="PSN60584.1"/>
    <property type="molecule type" value="Genomic_DNA"/>
</dbReference>
<dbReference type="InterPro" id="IPR009081">
    <property type="entry name" value="PP-bd_ACP"/>
</dbReference>
<dbReference type="GO" id="GO:0031177">
    <property type="term" value="F:phosphopantetheine binding"/>
    <property type="evidence" value="ECO:0007669"/>
    <property type="project" value="InterPro"/>
</dbReference>
<comment type="similarity">
    <text evidence="5">Belongs to the NRP synthetase family.</text>
</comment>
<dbReference type="PANTHER" id="PTHR45527">
    <property type="entry name" value="NONRIBOSOMAL PEPTIDE SYNTHETASE"/>
    <property type="match status" value="1"/>
</dbReference>
<feature type="domain" description="Carrier" evidence="7">
    <location>
        <begin position="847"/>
        <end position="923"/>
    </location>
</feature>
<dbReference type="SUPFAM" id="SSF52777">
    <property type="entry name" value="CoA-dependent acyltransferases"/>
    <property type="match status" value="7"/>
</dbReference>
<dbReference type="PANTHER" id="PTHR45527:SF1">
    <property type="entry name" value="FATTY ACID SYNTHASE"/>
    <property type="match status" value="1"/>
</dbReference>
<dbReference type="SMART" id="SM00823">
    <property type="entry name" value="PKS_PP"/>
    <property type="match status" value="2"/>
</dbReference>
<evidence type="ECO:0000313" key="9">
    <source>
        <dbReference type="Proteomes" id="UP000240883"/>
    </source>
</evidence>
<keyword evidence="9" id="KW-1185">Reference proteome</keyword>
<evidence type="ECO:0000313" key="8">
    <source>
        <dbReference type="EMBL" id="PSN60584.1"/>
    </source>
</evidence>
<dbReference type="InterPro" id="IPR036736">
    <property type="entry name" value="ACP-like_sf"/>
</dbReference>
<dbReference type="Gene3D" id="3.30.559.10">
    <property type="entry name" value="Chloramphenicol acetyltransferase-like domain"/>
    <property type="match status" value="3"/>
</dbReference>
<dbReference type="InterPro" id="IPR023213">
    <property type="entry name" value="CAT-like_dom_sf"/>
</dbReference>
<dbReference type="Pfam" id="PF00668">
    <property type="entry name" value="Condensation"/>
    <property type="match status" value="3"/>
</dbReference>
<dbReference type="Gene3D" id="3.40.50.12780">
    <property type="entry name" value="N-terminal domain of ligase-like"/>
    <property type="match status" value="2"/>
</dbReference>
<dbReference type="SUPFAM" id="SSF47336">
    <property type="entry name" value="ACP-like"/>
    <property type="match status" value="2"/>
</dbReference>
<feature type="coiled-coil region" evidence="6">
    <location>
        <begin position="2905"/>
        <end position="2932"/>
    </location>
</feature>
<dbReference type="Gene3D" id="3.30.300.30">
    <property type="match status" value="2"/>
</dbReference>
<gene>
    <name evidence="8" type="ORF">BS50DRAFT_563755</name>
</gene>
<accession>A0A2T2N596</accession>
<comment type="pathway">
    <text evidence="1">Mycotoxin biosynthesis.</text>
</comment>
<name>A0A2T2N596_CORCC</name>
<dbReference type="NCBIfam" id="TIGR01733">
    <property type="entry name" value="AA-adenyl-dom"/>
    <property type="match status" value="1"/>
</dbReference>
<dbReference type="SUPFAM" id="SSF56801">
    <property type="entry name" value="Acetyl-CoA synthetase-like"/>
    <property type="match status" value="2"/>
</dbReference>
<evidence type="ECO:0000256" key="4">
    <source>
        <dbReference type="ARBA" id="ARBA00022598"/>
    </source>
</evidence>
<reference evidence="8 9" key="1">
    <citation type="journal article" date="2018" name="Front. Microbiol.">
        <title>Genome-Wide Analysis of Corynespora cassiicola Leaf Fall Disease Putative Effectors.</title>
        <authorList>
            <person name="Lopez D."/>
            <person name="Ribeiro S."/>
            <person name="Label P."/>
            <person name="Fumanal B."/>
            <person name="Venisse J.S."/>
            <person name="Kohler A."/>
            <person name="de Oliveira R.R."/>
            <person name="Labutti K."/>
            <person name="Lipzen A."/>
            <person name="Lail K."/>
            <person name="Bauer D."/>
            <person name="Ohm R.A."/>
            <person name="Barry K.W."/>
            <person name="Spatafora J."/>
            <person name="Grigoriev I.V."/>
            <person name="Martin F.M."/>
            <person name="Pujade-Renaud V."/>
        </authorList>
    </citation>
    <scope>NUCLEOTIDE SEQUENCE [LARGE SCALE GENOMIC DNA]</scope>
    <source>
        <strain evidence="8 9">Philippines</strain>
    </source>
</reference>
<dbReference type="GO" id="GO:0016874">
    <property type="term" value="F:ligase activity"/>
    <property type="evidence" value="ECO:0007669"/>
    <property type="project" value="UniProtKB-KW"/>
</dbReference>
<dbReference type="FunFam" id="3.30.300.30:FF:000015">
    <property type="entry name" value="Nonribosomal peptide synthase SidD"/>
    <property type="match status" value="2"/>
</dbReference>
<feature type="domain" description="Carrier" evidence="7">
    <location>
        <begin position="2407"/>
        <end position="2484"/>
    </location>
</feature>
<dbReference type="Pfam" id="PF00550">
    <property type="entry name" value="PP-binding"/>
    <property type="match status" value="2"/>
</dbReference>
<dbReference type="InterPro" id="IPR000873">
    <property type="entry name" value="AMP-dep_synth/lig_dom"/>
</dbReference>
<keyword evidence="4" id="KW-0436">Ligase</keyword>
<dbReference type="InterPro" id="IPR010071">
    <property type="entry name" value="AA_adenyl_dom"/>
</dbReference>